<dbReference type="SUPFAM" id="SSF49354">
    <property type="entry name" value="PapD-like"/>
    <property type="match status" value="1"/>
</dbReference>
<dbReference type="OrthoDB" id="700613at2"/>
<feature type="signal peptide" evidence="1">
    <location>
        <begin position="1"/>
        <end position="22"/>
    </location>
</feature>
<evidence type="ECO:0000313" key="3">
    <source>
        <dbReference type="Proteomes" id="UP000028007"/>
    </source>
</evidence>
<evidence type="ECO:0008006" key="4">
    <source>
        <dbReference type="Google" id="ProtNLM"/>
    </source>
</evidence>
<proteinExistence type="predicted"/>
<feature type="chain" id="PRO_5001761861" description="Fn3-like domain-containing protein" evidence="1">
    <location>
        <begin position="23"/>
        <end position="268"/>
    </location>
</feature>
<dbReference type="eggNOG" id="COG3121">
    <property type="taxonomic scope" value="Bacteria"/>
</dbReference>
<evidence type="ECO:0000313" key="2">
    <source>
        <dbReference type="EMBL" id="KEQ30682.1"/>
    </source>
</evidence>
<dbReference type="AlphaFoldDB" id="A0A081PJ09"/>
<comment type="caution">
    <text evidence="2">The sequence shown here is derived from an EMBL/GenBank/DDBJ whole genome shotgun (WGS) entry which is preliminary data.</text>
</comment>
<keyword evidence="1" id="KW-0732">Signal</keyword>
<sequence length="268" mass="29362">MKLFKLLSSIGLVLASALDSSAQGFSISPARIFLTGNPGETLSTTINISNSSDQQLSFNTRLQDWDRDSTGTKIYYASGTKPNSNSNWVSLTTNTVTIGPGETIQAALTMHVPNDARATTNSMLFFTQIAPQEKNNDPNKKIGINVLMEVGVQLYYIPPALNHGDLEFIDFQDFGLKSDSKVRKVALKIHNTGAINKDAFVRMELTNKETGEEIKIAAVPLAMLPEATQWVYIELPTNLKGNYLAVALLDAGKSYDLKVAEKEIIYTP</sequence>
<evidence type="ECO:0000256" key="1">
    <source>
        <dbReference type="SAM" id="SignalP"/>
    </source>
</evidence>
<organism evidence="2 3">
    <name type="scientific">Pedobacter antarcticus 4BY</name>
    <dbReference type="NCBI Taxonomy" id="1358423"/>
    <lineage>
        <taxon>Bacteria</taxon>
        <taxon>Pseudomonadati</taxon>
        <taxon>Bacteroidota</taxon>
        <taxon>Sphingobacteriia</taxon>
        <taxon>Sphingobacteriales</taxon>
        <taxon>Sphingobacteriaceae</taxon>
        <taxon>Pedobacter</taxon>
    </lineage>
</organism>
<accession>A0A081PJ09</accession>
<dbReference type="RefSeq" id="WP_051759717.1">
    <property type="nucleotide sequence ID" value="NZ_JNFF01000032.1"/>
</dbReference>
<gene>
    <name evidence="2" type="ORF">N180_14155</name>
</gene>
<reference evidence="2 3" key="1">
    <citation type="journal article" date="1992" name="Int. J. Syst. Bacteriol.">
        <title>Sphingobacterium antarcticus sp. nov. a Psychrotrophic Bacterium from the Soils of Schirmacher Oasis, Antarctica.</title>
        <authorList>
            <person name="Shivaji S."/>
            <person name="Ray M.K."/>
            <person name="Rao N.S."/>
            <person name="Saiserr L."/>
            <person name="Jagannadham M.V."/>
            <person name="Kumar G.S."/>
            <person name="Reddy G."/>
            <person name="Bhargava P.M."/>
        </authorList>
    </citation>
    <scope>NUCLEOTIDE SEQUENCE [LARGE SCALE GENOMIC DNA]</scope>
    <source>
        <strain evidence="2 3">4BY</strain>
    </source>
</reference>
<dbReference type="Proteomes" id="UP000028007">
    <property type="component" value="Unassembled WGS sequence"/>
</dbReference>
<dbReference type="EMBL" id="JNFF01000032">
    <property type="protein sequence ID" value="KEQ30682.1"/>
    <property type="molecule type" value="Genomic_DNA"/>
</dbReference>
<name>A0A081PJ09_9SPHI</name>
<keyword evidence="3" id="KW-1185">Reference proteome</keyword>
<protein>
    <recommendedName>
        <fullName evidence="4">Fn3-like domain-containing protein</fullName>
    </recommendedName>
</protein>
<dbReference type="InterPro" id="IPR008962">
    <property type="entry name" value="PapD-like_sf"/>
</dbReference>